<dbReference type="GO" id="GO:0046983">
    <property type="term" value="F:protein dimerization activity"/>
    <property type="evidence" value="ECO:0007669"/>
    <property type="project" value="InterPro"/>
</dbReference>
<dbReference type="GO" id="GO:0006366">
    <property type="term" value="P:transcription by RNA polymerase II"/>
    <property type="evidence" value="ECO:0007669"/>
    <property type="project" value="TreeGrafter"/>
</dbReference>
<sequence length="233" mass="26155">MELRVKNRSKLPYSAGEKLEFELLRVDHALANGLRRVLLAEVPTLAIDSVTIHANTSVFPDEMLAHRLGLTPMFSMKAREMHFVRECPTNGCSGCEIRGRLRVACPDTSHSVKVYASDMVIDDGSVYPVMAASDDMMRVEKGPWLATLGRAQEFSCDFIIRKGVSKVHSKFMPVATVAMHYASDIRVNNNGFTSFSNEQCQAWVDRCPRGVFEFDANRKQVMATKPQECIFCK</sequence>
<dbReference type="PANTHER" id="PTHR11800:SF2">
    <property type="entry name" value="DNA-DIRECTED RNA POLYMERASE II SUBUNIT RPB3"/>
    <property type="match status" value="1"/>
</dbReference>
<comment type="function">
    <text evidence="1">DNA-dependent RNA polymerase catalyzes the transcription of DNA into RNA using the four ribonucleoside triphosphates as substrates.</text>
</comment>
<dbReference type="SUPFAM" id="SSF56553">
    <property type="entry name" value="Insert subdomain of RNA polymerase alpha subunit"/>
    <property type="match status" value="1"/>
</dbReference>
<name>A0A0S4JFX1_BODSA</name>
<dbReference type="PANTHER" id="PTHR11800">
    <property type="entry name" value="DNA-DIRECTED RNA POLYMERASE"/>
    <property type="match status" value="1"/>
</dbReference>
<evidence type="ECO:0000256" key="5">
    <source>
        <dbReference type="ARBA" id="ARBA00031776"/>
    </source>
</evidence>
<evidence type="ECO:0000313" key="8">
    <source>
        <dbReference type="Proteomes" id="UP000051952"/>
    </source>
</evidence>
<dbReference type="Pfam" id="PF01000">
    <property type="entry name" value="RNA_pol_A_bac"/>
    <property type="match status" value="1"/>
</dbReference>
<evidence type="ECO:0000256" key="3">
    <source>
        <dbReference type="ARBA" id="ARBA00023163"/>
    </source>
</evidence>
<feature type="domain" description="DNA-directed RNA polymerase RpoA/D/Rpb3-type" evidence="6">
    <location>
        <begin position="18"/>
        <end position="225"/>
    </location>
</feature>
<gene>
    <name evidence="7" type="ORF">BSAL_01775</name>
</gene>
<comment type="subunit">
    <text evidence="4">In plastids the minimal PEP RNA polymerase catalytic core is composed of four subunits: alpha, beta, beta', and beta''. When a (nuclear-encoded) sigma factor is associated with the core the holoenzyme is formed, which can initiate transcription.</text>
</comment>
<dbReference type="Proteomes" id="UP000051952">
    <property type="component" value="Unassembled WGS sequence"/>
</dbReference>
<dbReference type="OrthoDB" id="270173at2759"/>
<proteinExistence type="predicted"/>
<organism evidence="7 8">
    <name type="scientific">Bodo saltans</name>
    <name type="common">Flagellated protozoan</name>
    <dbReference type="NCBI Taxonomy" id="75058"/>
    <lineage>
        <taxon>Eukaryota</taxon>
        <taxon>Discoba</taxon>
        <taxon>Euglenozoa</taxon>
        <taxon>Kinetoplastea</taxon>
        <taxon>Metakinetoplastina</taxon>
        <taxon>Eubodonida</taxon>
        <taxon>Bodonidae</taxon>
        <taxon>Bodo</taxon>
    </lineage>
</organism>
<dbReference type="InterPro" id="IPR036603">
    <property type="entry name" value="RBP11-like"/>
</dbReference>
<dbReference type="InterPro" id="IPR036643">
    <property type="entry name" value="RNApol_insert_sf"/>
</dbReference>
<dbReference type="SMART" id="SM00662">
    <property type="entry name" value="RPOLD"/>
    <property type="match status" value="1"/>
</dbReference>
<dbReference type="EMBL" id="CYKH01001698">
    <property type="protein sequence ID" value="CUG89027.1"/>
    <property type="molecule type" value="Genomic_DNA"/>
</dbReference>
<dbReference type="InterPro" id="IPR011262">
    <property type="entry name" value="DNA-dir_RNA_pol_insert"/>
</dbReference>
<dbReference type="InterPro" id="IPR011263">
    <property type="entry name" value="DNA-dir_RNA_pol_RpoA/D/Rpb3"/>
</dbReference>
<dbReference type="GO" id="GO:0005665">
    <property type="term" value="C:RNA polymerase II, core complex"/>
    <property type="evidence" value="ECO:0007669"/>
    <property type="project" value="TreeGrafter"/>
</dbReference>
<dbReference type="Gene3D" id="3.30.1360.10">
    <property type="entry name" value="RNA polymerase, RBP11-like subunit"/>
    <property type="match status" value="1"/>
</dbReference>
<evidence type="ECO:0000256" key="4">
    <source>
        <dbReference type="ARBA" id="ARBA00026088"/>
    </source>
</evidence>
<reference evidence="8" key="1">
    <citation type="submission" date="2015-09" db="EMBL/GenBank/DDBJ databases">
        <authorList>
            <consortium name="Pathogen Informatics"/>
        </authorList>
    </citation>
    <scope>NUCLEOTIDE SEQUENCE [LARGE SCALE GENOMIC DNA]</scope>
    <source>
        <strain evidence="8">Lake Konstanz</strain>
    </source>
</reference>
<evidence type="ECO:0000313" key="7">
    <source>
        <dbReference type="EMBL" id="CUG89027.1"/>
    </source>
</evidence>
<dbReference type="VEuPathDB" id="TriTrypDB:BSAL_01775"/>
<keyword evidence="8" id="KW-1185">Reference proteome</keyword>
<dbReference type="GO" id="GO:0003899">
    <property type="term" value="F:DNA-directed RNA polymerase activity"/>
    <property type="evidence" value="ECO:0007669"/>
    <property type="project" value="InterPro"/>
</dbReference>
<dbReference type="InterPro" id="IPR050518">
    <property type="entry name" value="Rpo3/RPB3_RNA_Pol_subunit"/>
</dbReference>
<dbReference type="SUPFAM" id="SSF55257">
    <property type="entry name" value="RBP11-like subunits of RNA polymerase"/>
    <property type="match status" value="1"/>
</dbReference>
<evidence type="ECO:0000256" key="1">
    <source>
        <dbReference type="ARBA" id="ARBA00004026"/>
    </source>
</evidence>
<keyword evidence="3" id="KW-0804">Transcription</keyword>
<keyword evidence="2" id="KW-0240">DNA-directed RNA polymerase</keyword>
<dbReference type="AlphaFoldDB" id="A0A0S4JFX1"/>
<accession>A0A0S4JFX1</accession>
<protein>
    <recommendedName>
        <fullName evidence="5">Plastid-encoded RNA polymerase subunit alpha</fullName>
    </recommendedName>
</protein>
<dbReference type="Gene3D" id="2.170.120.12">
    <property type="entry name" value="DNA-directed RNA polymerase, insert domain"/>
    <property type="match status" value="1"/>
</dbReference>
<feature type="non-terminal residue" evidence="7">
    <location>
        <position position="233"/>
    </location>
</feature>
<evidence type="ECO:0000256" key="2">
    <source>
        <dbReference type="ARBA" id="ARBA00022478"/>
    </source>
</evidence>
<evidence type="ECO:0000259" key="6">
    <source>
        <dbReference type="SMART" id="SM00662"/>
    </source>
</evidence>